<dbReference type="HOGENOM" id="CLU_013137_0_3_1"/>
<dbReference type="InterPro" id="IPR050143">
    <property type="entry name" value="TRIM/RBCC"/>
</dbReference>
<accession>F7EXZ7</accession>
<protein>
    <submittedName>
        <fullName evidence="8">Uncharacterized protein</fullName>
    </submittedName>
</protein>
<evidence type="ECO:0000259" key="6">
    <source>
        <dbReference type="PROSITE" id="PS50089"/>
    </source>
</evidence>
<dbReference type="Proteomes" id="UP000002279">
    <property type="component" value="Chromosome 10"/>
</dbReference>
<keyword evidence="1" id="KW-0479">Metal-binding</keyword>
<dbReference type="GeneTree" id="ENSGT00940000162155"/>
<dbReference type="Gene3D" id="3.30.40.10">
    <property type="entry name" value="Zinc/RING finger domain, C3HC4 (zinc finger)"/>
    <property type="match status" value="1"/>
</dbReference>
<dbReference type="SMART" id="SM00184">
    <property type="entry name" value="RING"/>
    <property type="match status" value="1"/>
</dbReference>
<dbReference type="PROSITE" id="PS50119">
    <property type="entry name" value="ZF_BBOX"/>
    <property type="match status" value="1"/>
</dbReference>
<keyword evidence="3" id="KW-0862">Zinc</keyword>
<evidence type="ECO:0000256" key="5">
    <source>
        <dbReference type="SAM" id="MobiDB-lite"/>
    </source>
</evidence>
<dbReference type="AlphaFoldDB" id="F7EXZ7"/>
<evidence type="ECO:0000313" key="9">
    <source>
        <dbReference type="Proteomes" id="UP000002279"/>
    </source>
</evidence>
<name>F7EXZ7_ORNAN</name>
<dbReference type="Pfam" id="PF15227">
    <property type="entry name" value="zf-C3HC4_4"/>
    <property type="match status" value="1"/>
</dbReference>
<dbReference type="InterPro" id="IPR001841">
    <property type="entry name" value="Znf_RING"/>
</dbReference>
<dbReference type="InterPro" id="IPR017907">
    <property type="entry name" value="Znf_RING_CS"/>
</dbReference>
<dbReference type="PROSITE" id="PS00518">
    <property type="entry name" value="ZF_RING_1"/>
    <property type="match status" value="1"/>
</dbReference>
<dbReference type="Ensembl" id="ENSOANT00000011219.4">
    <property type="protein sequence ID" value="ENSOANP00000011217.4"/>
    <property type="gene ID" value="ENSOANG00000007046.4"/>
</dbReference>
<keyword evidence="2 4" id="KW-0863">Zinc-finger</keyword>
<dbReference type="SUPFAM" id="SSF57845">
    <property type="entry name" value="B-box zinc-binding domain"/>
    <property type="match status" value="1"/>
</dbReference>
<dbReference type="InterPro" id="IPR000315">
    <property type="entry name" value="Znf_B-box"/>
</dbReference>
<proteinExistence type="predicted"/>
<dbReference type="PANTHER" id="PTHR24103">
    <property type="entry name" value="E3 UBIQUITIN-PROTEIN LIGASE TRIM"/>
    <property type="match status" value="1"/>
</dbReference>
<feature type="domain" description="RING-type" evidence="6">
    <location>
        <begin position="37"/>
        <end position="79"/>
    </location>
</feature>
<sequence length="270" mass="30523">MCSWHRCGLESTRWHKRRSFDSYPSRVFSSGTMELTCAVCLAYFTDPVTIDCGHSFCRGCLAGSWGPSAAAPLSCPECRKPSEPRDLRPNLRLGKLAAVVRRAGPRRQPQRRGLCERHRQALKLFCREDEAPLCVACFGEGGHGDHAVSPLQEAAEDCKVRRRGTNLGSPQDGPPGPPPAWDRSIKKVEHRRQGIVDEFEKIRAFLAEEEARQLQSLALEEEKILQRFAENERQVSRQSYALRKVIGELEEKFEKPDLELLQDAKTLLSR</sequence>
<evidence type="ECO:0000259" key="7">
    <source>
        <dbReference type="PROSITE" id="PS50119"/>
    </source>
</evidence>
<dbReference type="GO" id="GO:0045087">
    <property type="term" value="P:innate immune response"/>
    <property type="evidence" value="ECO:0000318"/>
    <property type="project" value="GO_Central"/>
</dbReference>
<dbReference type="SMART" id="SM00336">
    <property type="entry name" value="BBOX"/>
    <property type="match status" value="1"/>
</dbReference>
<dbReference type="GO" id="GO:0005737">
    <property type="term" value="C:cytoplasm"/>
    <property type="evidence" value="ECO:0000318"/>
    <property type="project" value="GO_Central"/>
</dbReference>
<dbReference type="OMA" id="CRDEKRH"/>
<feature type="domain" description="B box-type" evidence="7">
    <location>
        <begin position="110"/>
        <end position="151"/>
    </location>
</feature>
<dbReference type="InterPro" id="IPR013083">
    <property type="entry name" value="Znf_RING/FYVE/PHD"/>
</dbReference>
<reference evidence="8" key="2">
    <citation type="submission" date="2025-08" db="UniProtKB">
        <authorList>
            <consortium name="Ensembl"/>
        </authorList>
    </citation>
    <scope>IDENTIFICATION</scope>
    <source>
        <strain evidence="8">Glennie</strain>
    </source>
</reference>
<evidence type="ECO:0000256" key="2">
    <source>
        <dbReference type="ARBA" id="ARBA00022771"/>
    </source>
</evidence>
<feature type="region of interest" description="Disordered" evidence="5">
    <location>
        <begin position="163"/>
        <end position="182"/>
    </location>
</feature>
<dbReference type="InParanoid" id="F7EXZ7"/>
<evidence type="ECO:0000313" key="8">
    <source>
        <dbReference type="Ensembl" id="ENSOANP00000011217.4"/>
    </source>
</evidence>
<dbReference type="eggNOG" id="KOG2177">
    <property type="taxonomic scope" value="Eukaryota"/>
</dbReference>
<evidence type="ECO:0000256" key="1">
    <source>
        <dbReference type="ARBA" id="ARBA00022723"/>
    </source>
</evidence>
<dbReference type="Pfam" id="PF00643">
    <property type="entry name" value="zf-B_box"/>
    <property type="match status" value="1"/>
</dbReference>
<dbReference type="GO" id="GO:0061630">
    <property type="term" value="F:ubiquitin protein ligase activity"/>
    <property type="evidence" value="ECO:0000318"/>
    <property type="project" value="GO_Central"/>
</dbReference>
<dbReference type="SUPFAM" id="SSF57850">
    <property type="entry name" value="RING/U-box"/>
    <property type="match status" value="1"/>
</dbReference>
<dbReference type="GO" id="GO:0008270">
    <property type="term" value="F:zinc ion binding"/>
    <property type="evidence" value="ECO:0007669"/>
    <property type="project" value="UniProtKB-KW"/>
</dbReference>
<dbReference type="Gene3D" id="3.30.160.60">
    <property type="entry name" value="Classic Zinc Finger"/>
    <property type="match status" value="1"/>
</dbReference>
<evidence type="ECO:0000256" key="4">
    <source>
        <dbReference type="PROSITE-ProRule" id="PRU00024"/>
    </source>
</evidence>
<evidence type="ECO:0000256" key="3">
    <source>
        <dbReference type="ARBA" id="ARBA00022833"/>
    </source>
</evidence>
<dbReference type="PROSITE" id="PS50089">
    <property type="entry name" value="ZF_RING_2"/>
    <property type="match status" value="1"/>
</dbReference>
<organism evidence="8 9">
    <name type="scientific">Ornithorhynchus anatinus</name>
    <name type="common">Duckbill platypus</name>
    <dbReference type="NCBI Taxonomy" id="9258"/>
    <lineage>
        <taxon>Eukaryota</taxon>
        <taxon>Metazoa</taxon>
        <taxon>Chordata</taxon>
        <taxon>Craniata</taxon>
        <taxon>Vertebrata</taxon>
        <taxon>Euteleostomi</taxon>
        <taxon>Mammalia</taxon>
        <taxon>Monotremata</taxon>
        <taxon>Ornithorhynchidae</taxon>
        <taxon>Ornithorhynchus</taxon>
    </lineage>
</organism>
<reference evidence="8 9" key="1">
    <citation type="journal article" date="2008" name="Nature">
        <title>Genome analysis of the platypus reveals unique signatures of evolution.</title>
        <authorList>
            <person name="Warren W.C."/>
            <person name="Hillier L.W."/>
            <person name="Marshall Graves J.A."/>
            <person name="Birney E."/>
            <person name="Ponting C.P."/>
            <person name="Grutzner F."/>
            <person name="Belov K."/>
            <person name="Miller W."/>
            <person name="Clarke L."/>
            <person name="Chinwalla A.T."/>
            <person name="Yang S.P."/>
            <person name="Heger A."/>
            <person name="Locke D.P."/>
            <person name="Miethke P."/>
            <person name="Waters P.D."/>
            <person name="Veyrunes F."/>
            <person name="Fulton L."/>
            <person name="Fulton B."/>
            <person name="Graves T."/>
            <person name="Wallis J."/>
            <person name="Puente X.S."/>
            <person name="Lopez-Otin C."/>
            <person name="Ordonez G.R."/>
            <person name="Eichler E.E."/>
            <person name="Chen L."/>
            <person name="Cheng Z."/>
            <person name="Deakin J.E."/>
            <person name="Alsop A."/>
            <person name="Thompson K."/>
            <person name="Kirby P."/>
            <person name="Papenfuss A.T."/>
            <person name="Wakefield M.J."/>
            <person name="Olender T."/>
            <person name="Lancet D."/>
            <person name="Huttley G.A."/>
            <person name="Smit A.F."/>
            <person name="Pask A."/>
            <person name="Temple-Smith P."/>
            <person name="Batzer M.A."/>
            <person name="Walker J.A."/>
            <person name="Konkel M.K."/>
            <person name="Harris R.S."/>
            <person name="Whittington C.M."/>
            <person name="Wong E.S."/>
            <person name="Gemmell N.J."/>
            <person name="Buschiazzo E."/>
            <person name="Vargas Jentzsch I.M."/>
            <person name="Merkel A."/>
            <person name="Schmitz J."/>
            <person name="Zemann A."/>
            <person name="Churakov G."/>
            <person name="Kriegs J.O."/>
            <person name="Brosius J."/>
            <person name="Murchison E.P."/>
            <person name="Sachidanandam R."/>
            <person name="Smith C."/>
            <person name="Hannon G.J."/>
            <person name="Tsend-Ayush E."/>
            <person name="McMillan D."/>
            <person name="Attenborough R."/>
            <person name="Rens W."/>
            <person name="Ferguson-Smith M."/>
            <person name="Lefevre C.M."/>
            <person name="Sharp J.A."/>
            <person name="Nicholas K.R."/>
            <person name="Ray D.A."/>
            <person name="Kube M."/>
            <person name="Reinhardt R."/>
            <person name="Pringle T.H."/>
            <person name="Taylor J."/>
            <person name="Jones R.C."/>
            <person name="Nixon B."/>
            <person name="Dacheux J.L."/>
            <person name="Niwa H."/>
            <person name="Sekita Y."/>
            <person name="Huang X."/>
            <person name="Stark A."/>
            <person name="Kheradpour P."/>
            <person name="Kellis M."/>
            <person name="Flicek P."/>
            <person name="Chen Y."/>
            <person name="Webber C."/>
            <person name="Hardison R."/>
            <person name="Nelson J."/>
            <person name="Hallsworth-Pepin K."/>
            <person name="Delehaunty K."/>
            <person name="Markovic C."/>
            <person name="Minx P."/>
            <person name="Feng Y."/>
            <person name="Kremitzki C."/>
            <person name="Mitreva M."/>
            <person name="Glasscock J."/>
            <person name="Wylie T."/>
            <person name="Wohldmann P."/>
            <person name="Thiru P."/>
            <person name="Nhan M.N."/>
            <person name="Pohl C.S."/>
            <person name="Smith S.M."/>
            <person name="Hou S."/>
            <person name="Nefedov M."/>
            <person name="de Jong P.J."/>
            <person name="Renfree M.B."/>
            <person name="Mardis E.R."/>
            <person name="Wilson R.K."/>
        </authorList>
    </citation>
    <scope>NUCLEOTIDE SEQUENCE [LARGE SCALE GENOMIC DNA]</scope>
    <source>
        <strain evidence="8 9">Glennie</strain>
    </source>
</reference>
<dbReference type="STRING" id="9258.ENSOANP00000011217"/>
<keyword evidence="9" id="KW-1185">Reference proteome</keyword>
<reference evidence="8" key="3">
    <citation type="submission" date="2025-09" db="UniProtKB">
        <authorList>
            <consortium name="Ensembl"/>
        </authorList>
    </citation>
    <scope>IDENTIFICATION</scope>
    <source>
        <strain evidence="8">Glennie</strain>
    </source>
</reference>
<dbReference type="Bgee" id="ENSOANG00000007046">
    <property type="expression patterns" value="Expressed in testis"/>
</dbReference>